<evidence type="ECO:0000256" key="6">
    <source>
        <dbReference type="ARBA" id="ARBA00023136"/>
    </source>
</evidence>
<dbReference type="PANTHER" id="PTHR31145">
    <property type="entry name" value="INTEGRAL MEMBRANE PROTEIN (AFU_ORTHOLOGUE AFUA_7G01610)"/>
    <property type="match status" value="1"/>
</dbReference>
<proteinExistence type="inferred from homology"/>
<feature type="transmembrane region" description="Helical" evidence="8">
    <location>
        <begin position="507"/>
        <end position="527"/>
    </location>
</feature>
<feature type="signal peptide" evidence="9">
    <location>
        <begin position="1"/>
        <end position="26"/>
    </location>
</feature>
<evidence type="ECO:0000256" key="3">
    <source>
        <dbReference type="ARBA" id="ARBA00022692"/>
    </source>
</evidence>
<reference evidence="11 12" key="1">
    <citation type="submission" date="2014-04" db="EMBL/GenBank/DDBJ databases">
        <authorList>
            <consortium name="DOE Joint Genome Institute"/>
            <person name="Kuo A."/>
            <person name="Gay G."/>
            <person name="Dore J."/>
            <person name="Kohler A."/>
            <person name="Nagy L.G."/>
            <person name="Floudas D."/>
            <person name="Copeland A."/>
            <person name="Barry K.W."/>
            <person name="Cichocki N."/>
            <person name="Veneault-Fourrey C."/>
            <person name="LaButti K."/>
            <person name="Lindquist E.A."/>
            <person name="Lipzen A."/>
            <person name="Lundell T."/>
            <person name="Morin E."/>
            <person name="Murat C."/>
            <person name="Sun H."/>
            <person name="Tunlid A."/>
            <person name="Henrissat B."/>
            <person name="Grigoriev I.V."/>
            <person name="Hibbett D.S."/>
            <person name="Martin F."/>
            <person name="Nordberg H.P."/>
            <person name="Cantor M.N."/>
            <person name="Hua S.X."/>
        </authorList>
    </citation>
    <scope>NUCLEOTIDE SEQUENCE [LARGE SCALE GENOMIC DNA]</scope>
    <source>
        <strain evidence="12">h7</strain>
    </source>
</reference>
<dbReference type="Pfam" id="PF06011">
    <property type="entry name" value="TRP"/>
    <property type="match status" value="1"/>
</dbReference>
<dbReference type="STRING" id="686832.A0A0C2Y6A6"/>
<dbReference type="GO" id="GO:0009272">
    <property type="term" value="P:fungal-type cell wall biogenesis"/>
    <property type="evidence" value="ECO:0007669"/>
    <property type="project" value="TreeGrafter"/>
</dbReference>
<protein>
    <recommendedName>
        <fullName evidence="10">ML-like domain-containing protein</fullName>
    </recommendedName>
</protein>
<keyword evidence="12" id="KW-1185">Reference proteome</keyword>
<feature type="transmembrane region" description="Helical" evidence="8">
    <location>
        <begin position="174"/>
        <end position="196"/>
    </location>
</feature>
<evidence type="ECO:0000256" key="4">
    <source>
        <dbReference type="ARBA" id="ARBA00022729"/>
    </source>
</evidence>
<feature type="transmembrane region" description="Helical" evidence="8">
    <location>
        <begin position="594"/>
        <end position="616"/>
    </location>
</feature>
<feature type="compositionally biased region" description="Polar residues" evidence="7">
    <location>
        <begin position="811"/>
        <end position="820"/>
    </location>
</feature>
<dbReference type="SMART" id="SM01320">
    <property type="entry name" value="TRP_N"/>
    <property type="match status" value="1"/>
</dbReference>
<comment type="similarity">
    <text evidence="2">Belongs to the transient receptor potential (TRP) ion channel family.</text>
</comment>
<accession>A0A0C2Y6A6</accession>
<feature type="domain" description="ML-like" evidence="10">
    <location>
        <begin position="29"/>
        <end position="171"/>
    </location>
</feature>
<dbReference type="AlphaFoldDB" id="A0A0C2Y6A6"/>
<feature type="compositionally biased region" description="Basic and acidic residues" evidence="7">
    <location>
        <begin position="683"/>
        <end position="692"/>
    </location>
</feature>
<evidence type="ECO:0000256" key="1">
    <source>
        <dbReference type="ARBA" id="ARBA00004141"/>
    </source>
</evidence>
<feature type="transmembrane region" description="Helical" evidence="8">
    <location>
        <begin position="369"/>
        <end position="398"/>
    </location>
</feature>
<reference evidence="12" key="2">
    <citation type="submission" date="2015-01" db="EMBL/GenBank/DDBJ databases">
        <title>Evolutionary Origins and Diversification of the Mycorrhizal Mutualists.</title>
        <authorList>
            <consortium name="DOE Joint Genome Institute"/>
            <consortium name="Mycorrhizal Genomics Consortium"/>
            <person name="Kohler A."/>
            <person name="Kuo A."/>
            <person name="Nagy L.G."/>
            <person name="Floudas D."/>
            <person name="Copeland A."/>
            <person name="Barry K.W."/>
            <person name="Cichocki N."/>
            <person name="Veneault-Fourrey C."/>
            <person name="LaButti K."/>
            <person name="Lindquist E.A."/>
            <person name="Lipzen A."/>
            <person name="Lundell T."/>
            <person name="Morin E."/>
            <person name="Murat C."/>
            <person name="Riley R."/>
            <person name="Ohm R."/>
            <person name="Sun H."/>
            <person name="Tunlid A."/>
            <person name="Henrissat B."/>
            <person name="Grigoriev I.V."/>
            <person name="Hibbett D.S."/>
            <person name="Martin F."/>
        </authorList>
    </citation>
    <scope>NUCLEOTIDE SEQUENCE [LARGE SCALE GENOMIC DNA]</scope>
    <source>
        <strain evidence="12">h7</strain>
    </source>
</reference>
<evidence type="ECO:0000256" key="2">
    <source>
        <dbReference type="ARBA" id="ARBA00010642"/>
    </source>
</evidence>
<comment type="subcellular location">
    <subcellularLocation>
        <location evidence="1">Membrane</location>
        <topology evidence="1">Multi-pass membrane protein</topology>
    </subcellularLocation>
</comment>
<feature type="region of interest" description="Disordered" evidence="7">
    <location>
        <begin position="751"/>
        <end position="820"/>
    </location>
</feature>
<evidence type="ECO:0000259" key="10">
    <source>
        <dbReference type="SMART" id="SM01320"/>
    </source>
</evidence>
<evidence type="ECO:0000256" key="5">
    <source>
        <dbReference type="ARBA" id="ARBA00022989"/>
    </source>
</evidence>
<dbReference type="EMBL" id="KN831772">
    <property type="protein sequence ID" value="KIM45393.1"/>
    <property type="molecule type" value="Genomic_DNA"/>
</dbReference>
<keyword evidence="5 8" id="KW-1133">Transmembrane helix</keyword>
<dbReference type="PANTHER" id="PTHR31145:SF2">
    <property type="entry name" value="FLAVIN CARRIER PROTEIN 2"/>
    <property type="match status" value="1"/>
</dbReference>
<organism evidence="11 12">
    <name type="scientific">Hebeloma cylindrosporum</name>
    <dbReference type="NCBI Taxonomy" id="76867"/>
    <lineage>
        <taxon>Eukaryota</taxon>
        <taxon>Fungi</taxon>
        <taxon>Dikarya</taxon>
        <taxon>Basidiomycota</taxon>
        <taxon>Agaricomycotina</taxon>
        <taxon>Agaricomycetes</taxon>
        <taxon>Agaricomycetidae</taxon>
        <taxon>Agaricales</taxon>
        <taxon>Agaricineae</taxon>
        <taxon>Hymenogastraceae</taxon>
        <taxon>Hebeloma</taxon>
    </lineage>
</organism>
<dbReference type="InterPro" id="IPR032800">
    <property type="entry name" value="TRP_N"/>
</dbReference>
<keyword evidence="3 8" id="KW-0812">Transmembrane</keyword>
<evidence type="ECO:0000256" key="8">
    <source>
        <dbReference type="SAM" id="Phobius"/>
    </source>
</evidence>
<feature type="compositionally biased region" description="Polar residues" evidence="7">
    <location>
        <begin position="751"/>
        <end position="796"/>
    </location>
</feature>
<evidence type="ECO:0000313" key="12">
    <source>
        <dbReference type="Proteomes" id="UP000053424"/>
    </source>
</evidence>
<dbReference type="GO" id="GO:0016020">
    <property type="term" value="C:membrane"/>
    <property type="evidence" value="ECO:0007669"/>
    <property type="project" value="UniProtKB-SubCell"/>
</dbReference>
<feature type="transmembrane region" description="Helical" evidence="8">
    <location>
        <begin position="563"/>
        <end position="582"/>
    </location>
</feature>
<feature type="chain" id="PRO_5002174464" description="ML-like domain-containing protein" evidence="9">
    <location>
        <begin position="27"/>
        <end position="820"/>
    </location>
</feature>
<feature type="transmembrane region" description="Helical" evidence="8">
    <location>
        <begin position="449"/>
        <end position="468"/>
    </location>
</feature>
<name>A0A0C2Y6A6_HEBCY</name>
<dbReference type="HOGENOM" id="CLU_013753_1_0_1"/>
<evidence type="ECO:0000256" key="9">
    <source>
        <dbReference type="SAM" id="SignalP"/>
    </source>
</evidence>
<dbReference type="GO" id="GO:0055085">
    <property type="term" value="P:transmembrane transport"/>
    <property type="evidence" value="ECO:0007669"/>
    <property type="project" value="TreeGrafter"/>
</dbReference>
<dbReference type="OrthoDB" id="2115177at2759"/>
<keyword evidence="4 9" id="KW-0732">Signal</keyword>
<dbReference type="InterPro" id="IPR010308">
    <property type="entry name" value="TRP_C"/>
</dbReference>
<gene>
    <name evidence="11" type="ORF">M413DRAFT_66000</name>
</gene>
<dbReference type="Pfam" id="PF14558">
    <property type="entry name" value="TRP_N"/>
    <property type="match status" value="1"/>
</dbReference>
<dbReference type="Proteomes" id="UP000053424">
    <property type="component" value="Unassembled WGS sequence"/>
</dbReference>
<feature type="transmembrane region" description="Helical" evidence="8">
    <location>
        <begin position="419"/>
        <end position="443"/>
    </location>
</feature>
<sequence>MFSLLAWPRALAFSALLFTWTPYAYAREESIHTSSVTYCNPPETLLIQRLELAFFPANNSISFNVSAASVQANVNVSANLFLNVYGMNPVNVTLDLCGILKGALCPLPMYNFTGADSLTLPSSLGIIEKIPGIAFKIPDLEGFAQLTLTEVNTGKVKACVQATISNGWSAHQPAVAWTLGGVTLGALLVALGYSILSPESMIPFRFVELMYLYQAIASSAFLNLNYPSVYRAYALNYSWAMGLISASLQSSLQNSINHMRHLTGGKLADAIGGSAVSLVNRKLSPYNSPTSNLVLGFDSLKTYLAESNFAAELSARLPKLSESFSYAGLERRDTIVNGLVQTVTSTSSNVLQVGLPIYVNTLHIATANAFMTVFICALCIFAIAIAVFVLGYGILALVQRIRAKRHPTAEPIDFDYPSFVISWFLRVSLVMFFPFFIFIFYQWTLEDSWLSIFLAVISFIAICGFVLYPTFVTLRLANQESSFVLYAKSKQLDRNGPLYAQYRPERYYFFVPLLVAFLLRAIAISFVKPSSEAQITILMVVEFGLVASHFALKPAKTKGGDVFTTYIAIMRLVSTALMIAFIQRLHVKAIPRVVIGIVIALAWSVAVVITIGNFAWTAVAEIRAYISSYAITPRRVSANIARGTSMGAILEKGAVADESGSHHSGDGSGESLPFGGSLGRGLTTHEIEEVSRGRPRNPTPENNVPFNPYNHTAYPISPASTVTTMEPPSMSSRDSGTLTVGSLLPRRWSFSFSQPGSPAGSSFGHQRNSLTPSPSEAGSHSNHSTSAGVSRNTSLRVHQPRHEDIQEEELLSTTTTRPTS</sequence>
<evidence type="ECO:0000313" key="11">
    <source>
        <dbReference type="EMBL" id="KIM45393.1"/>
    </source>
</evidence>
<feature type="region of interest" description="Disordered" evidence="7">
    <location>
        <begin position="657"/>
        <end position="738"/>
    </location>
</feature>
<keyword evidence="6 8" id="KW-0472">Membrane</keyword>
<feature type="compositionally biased region" description="Polar residues" evidence="7">
    <location>
        <begin position="718"/>
        <end position="738"/>
    </location>
</feature>
<feature type="transmembrane region" description="Helical" evidence="8">
    <location>
        <begin position="533"/>
        <end position="551"/>
    </location>
</feature>
<dbReference type="InterPro" id="IPR040241">
    <property type="entry name" value="TRP_Flc/Pkd2-like"/>
</dbReference>
<evidence type="ECO:0000256" key="7">
    <source>
        <dbReference type="SAM" id="MobiDB-lite"/>
    </source>
</evidence>